<evidence type="ECO:0000313" key="2">
    <source>
        <dbReference type="EMBL" id="GLS13430.1"/>
    </source>
</evidence>
<comment type="caution">
    <text evidence="2">The sequence shown here is derived from an EMBL/GenBank/DDBJ whole genome shotgun (WGS) entry which is preliminary data.</text>
</comment>
<evidence type="ECO:0000259" key="1">
    <source>
        <dbReference type="Pfam" id="PF19994"/>
    </source>
</evidence>
<reference evidence="3" key="1">
    <citation type="journal article" date="2019" name="Int. J. Syst. Evol. Microbiol.">
        <title>The Global Catalogue of Microorganisms (GCM) 10K type strain sequencing project: providing services to taxonomists for standard genome sequencing and annotation.</title>
        <authorList>
            <consortium name="The Broad Institute Genomics Platform"/>
            <consortium name="The Broad Institute Genome Sequencing Center for Infectious Disease"/>
            <person name="Wu L."/>
            <person name="Ma J."/>
        </authorList>
    </citation>
    <scope>NUCLEOTIDE SEQUENCE [LARGE SCALE GENOMIC DNA]</scope>
    <source>
        <strain evidence="3">NBRC 109341</strain>
    </source>
</reference>
<proteinExistence type="predicted"/>
<feature type="domain" description="GTPase-associated system helical" evidence="1">
    <location>
        <begin position="150"/>
        <end position="354"/>
    </location>
</feature>
<accession>A0ABQ6C0L8</accession>
<protein>
    <recommendedName>
        <fullName evidence="1">GTPase-associated system helical domain-containing protein</fullName>
    </recommendedName>
</protein>
<evidence type="ECO:0000313" key="3">
    <source>
        <dbReference type="Proteomes" id="UP001156903"/>
    </source>
</evidence>
<dbReference type="RefSeq" id="WP_284306819.1">
    <property type="nucleotide sequence ID" value="NZ_BSPB01000004.1"/>
</dbReference>
<sequence>MKDQFSSWYASMSFQQDAALTEKRWTAIEGHVEGVAKSDLALLAKLAFRLKAQMVSSEVAALRQSLAGEAAQPGDDELILLSASALAVAMDSDEDCIAALAATVVSSMSCSGLRELKQPMDLVGMADNVLRQLSETARRRPSLEQVKLVTPTVDKNDDALVQAANSGVLLSVAQALATTTNRAISAIARRQREFEAAVQKYVNIQDEELDILWWLEGGHSFDLSLDFSKVTAGHLPLAIARELGNLTKVLPGPPALSSLLSRTGLLHAPLQSIPDVVQGMPQEWLNKAVDELPNDGISAHLTPILFAMQRRHEVHGKDDWIAAWTTTTGLPCEPLLSPIQIAAAAYREFSLTRLG</sequence>
<name>A0ABQ6C0L8_9BURK</name>
<dbReference type="InterPro" id="IPR045523">
    <property type="entry name" value="GASH"/>
</dbReference>
<organism evidence="2 3">
    <name type="scientific">Hydrogenophaga electricum</name>
    <dbReference type="NCBI Taxonomy" id="1230953"/>
    <lineage>
        <taxon>Bacteria</taxon>
        <taxon>Pseudomonadati</taxon>
        <taxon>Pseudomonadota</taxon>
        <taxon>Betaproteobacteria</taxon>
        <taxon>Burkholderiales</taxon>
        <taxon>Comamonadaceae</taxon>
        <taxon>Hydrogenophaga</taxon>
    </lineage>
</organism>
<keyword evidence="3" id="KW-1185">Reference proteome</keyword>
<gene>
    <name evidence="2" type="ORF">GCM10007935_08590</name>
</gene>
<dbReference type="EMBL" id="BSPB01000004">
    <property type="protein sequence ID" value="GLS13430.1"/>
    <property type="molecule type" value="Genomic_DNA"/>
</dbReference>
<dbReference type="Pfam" id="PF19994">
    <property type="entry name" value="GASH"/>
    <property type="match status" value="1"/>
</dbReference>
<dbReference type="Proteomes" id="UP001156903">
    <property type="component" value="Unassembled WGS sequence"/>
</dbReference>